<dbReference type="RefSeq" id="WP_063368075.1">
    <property type="nucleotide sequence ID" value="NZ_AUYC01000028.1"/>
</dbReference>
<dbReference type="GO" id="GO:0016746">
    <property type="term" value="F:acyltransferase activity"/>
    <property type="evidence" value="ECO:0007669"/>
    <property type="project" value="InterPro"/>
</dbReference>
<gene>
    <name evidence="1" type="ORF">N473_17765</name>
</gene>
<comment type="caution">
    <text evidence="1">The sequence shown here is derived from an EMBL/GenBank/DDBJ whole genome shotgun (WGS) entry which is preliminary data.</text>
</comment>
<reference evidence="1 2" key="1">
    <citation type="submission" date="2013-07" db="EMBL/GenBank/DDBJ databases">
        <title>Comparative Genomic and Metabolomic Analysis of Twelve Strains of Pseudoalteromonas luteoviolacea.</title>
        <authorList>
            <person name="Vynne N.G."/>
            <person name="Mansson M."/>
            <person name="Gram L."/>
        </authorList>
    </citation>
    <scope>NUCLEOTIDE SEQUENCE [LARGE SCALE GENOMIC DNA]</scope>
    <source>
        <strain evidence="1 2">CPMOR-1</strain>
    </source>
</reference>
<dbReference type="EMBL" id="AUYC01000028">
    <property type="protein sequence ID" value="KZN63276.1"/>
    <property type="molecule type" value="Genomic_DNA"/>
</dbReference>
<accession>A0A162BK46</accession>
<proteinExistence type="predicted"/>
<dbReference type="PATRIC" id="fig|1365248.3.peg.2472"/>
<name>A0A162BK46_9GAMM</name>
<dbReference type="InterPro" id="IPR016039">
    <property type="entry name" value="Thiolase-like"/>
</dbReference>
<protein>
    <submittedName>
        <fullName evidence="1">Uncharacterized protein</fullName>
    </submittedName>
</protein>
<dbReference type="SUPFAM" id="SSF53901">
    <property type="entry name" value="Thiolase-like"/>
    <property type="match status" value="1"/>
</dbReference>
<dbReference type="Gene3D" id="3.40.47.10">
    <property type="match status" value="1"/>
</dbReference>
<sequence length="297" mass="32517">MYKTYIHKPTFIGISNINRELDSSLSDCFPNDLHEVIGKKGHLFKDAFSKCTLYCALSVAKARHSDPNRAGLILGTQYGNFENHARMIDEAGDSDTKLSAQLFPNATFGSASVLSSIATNSKGTNLTLSAGLSTGFESIKQAFKLVQSQKLDSVITLVGDDRTSFTNENSLAESQLPLKAFMSAVELSTSCKNAPYSFYLNTVKGFSNLNALVKSIKESKAQNTLWFYQDEEVTGSVSEYFEGHAASHCAEKVNKELFFLEGLISKLTSSEHDFGVLITPLENGKIGYIQLGKEIND</sequence>
<dbReference type="Proteomes" id="UP000076486">
    <property type="component" value="Unassembled WGS sequence"/>
</dbReference>
<evidence type="ECO:0000313" key="1">
    <source>
        <dbReference type="EMBL" id="KZN63276.1"/>
    </source>
</evidence>
<evidence type="ECO:0000313" key="2">
    <source>
        <dbReference type="Proteomes" id="UP000076486"/>
    </source>
</evidence>
<organism evidence="1 2">
    <name type="scientific">Pseudoalteromonas luteoviolacea CPMOR-1</name>
    <dbReference type="NCBI Taxonomy" id="1365248"/>
    <lineage>
        <taxon>Bacteria</taxon>
        <taxon>Pseudomonadati</taxon>
        <taxon>Pseudomonadota</taxon>
        <taxon>Gammaproteobacteria</taxon>
        <taxon>Alteromonadales</taxon>
        <taxon>Pseudoalteromonadaceae</taxon>
        <taxon>Pseudoalteromonas</taxon>
    </lineage>
</organism>
<dbReference type="AlphaFoldDB" id="A0A162BK46"/>